<sequence length="217" mass="23763">MSRPVRAAPPPPPVRKGQVQAFEAIANYKAQRDCELSFDEGDLLFIVDRSDPTWWLATLEDRKVSNKNAKFPIIDAARRGNLDLLEECLAAGVSVNALDKSGSSSLHAASQGGHLHCILRLLKEPKLEIDLQNKLGDTPLHCAAYRGHSEVVQLLLKHGANTSIVNRDNYTPRNLAKKGTVVSLLDESSQTSGRKSSGFDDKDYGANDSEDSDEQIN</sequence>
<dbReference type="PANTHER" id="PTHR24155">
    <property type="entry name" value="OSTEOCLAST-STIMULATING FACTOR 1"/>
    <property type="match status" value="1"/>
</dbReference>
<evidence type="ECO:0000256" key="8">
    <source>
        <dbReference type="PROSITE-ProRule" id="PRU00023"/>
    </source>
</evidence>
<dbReference type="Pfam" id="PF00018">
    <property type="entry name" value="SH3_1"/>
    <property type="match status" value="1"/>
</dbReference>
<evidence type="ECO:0000256" key="6">
    <source>
        <dbReference type="ARBA" id="ARBA00037432"/>
    </source>
</evidence>
<protein>
    <recommendedName>
        <fullName evidence="7">Osteoclast-stimulating factor 1</fullName>
    </recommendedName>
</protein>
<feature type="repeat" description="ANK" evidence="8">
    <location>
        <begin position="101"/>
        <end position="134"/>
    </location>
</feature>
<evidence type="ECO:0000256" key="10">
    <source>
        <dbReference type="SAM" id="MobiDB-lite"/>
    </source>
</evidence>
<evidence type="ECO:0000313" key="12">
    <source>
        <dbReference type="EMBL" id="KAG7171841.1"/>
    </source>
</evidence>
<dbReference type="SUPFAM" id="SSF50044">
    <property type="entry name" value="SH3-domain"/>
    <property type="match status" value="1"/>
</dbReference>
<evidence type="ECO:0000259" key="11">
    <source>
        <dbReference type="PROSITE" id="PS50002"/>
    </source>
</evidence>
<dbReference type="Gene3D" id="2.30.30.40">
    <property type="entry name" value="SH3 Domains"/>
    <property type="match status" value="1"/>
</dbReference>
<dbReference type="PROSITE" id="PS50088">
    <property type="entry name" value="ANK_REPEAT"/>
    <property type="match status" value="2"/>
</dbReference>
<dbReference type="PROSITE" id="PS50297">
    <property type="entry name" value="ANK_REP_REGION"/>
    <property type="match status" value="1"/>
</dbReference>
<dbReference type="PANTHER" id="PTHR24155:SF10">
    <property type="entry name" value="OSTEOCLAST-STIMULATING FACTOR 1"/>
    <property type="match status" value="1"/>
</dbReference>
<accession>A0A8J5T1V0</accession>
<comment type="caution">
    <text evidence="12">The sequence shown here is derived from an EMBL/GenBank/DDBJ whole genome shotgun (WGS) entry which is preliminary data.</text>
</comment>
<dbReference type="SMART" id="SM00248">
    <property type="entry name" value="ANK"/>
    <property type="match status" value="3"/>
</dbReference>
<evidence type="ECO:0000313" key="13">
    <source>
        <dbReference type="Proteomes" id="UP000747542"/>
    </source>
</evidence>
<dbReference type="PRINTS" id="PR01415">
    <property type="entry name" value="ANKYRIN"/>
</dbReference>
<feature type="compositionally biased region" description="Polar residues" evidence="10">
    <location>
        <begin position="186"/>
        <end position="195"/>
    </location>
</feature>
<keyword evidence="13" id="KW-1185">Reference proteome</keyword>
<dbReference type="InterPro" id="IPR036770">
    <property type="entry name" value="Ankyrin_rpt-contain_sf"/>
</dbReference>
<comment type="subcellular location">
    <subcellularLocation>
        <location evidence="1">Cytoplasm</location>
    </subcellularLocation>
</comment>
<dbReference type="Gene3D" id="1.25.40.20">
    <property type="entry name" value="Ankyrin repeat-containing domain"/>
    <property type="match status" value="1"/>
</dbReference>
<dbReference type="GO" id="GO:0005737">
    <property type="term" value="C:cytoplasm"/>
    <property type="evidence" value="ECO:0007669"/>
    <property type="project" value="UniProtKB-SubCell"/>
</dbReference>
<organism evidence="12 13">
    <name type="scientific">Homarus americanus</name>
    <name type="common">American lobster</name>
    <dbReference type="NCBI Taxonomy" id="6706"/>
    <lineage>
        <taxon>Eukaryota</taxon>
        <taxon>Metazoa</taxon>
        <taxon>Ecdysozoa</taxon>
        <taxon>Arthropoda</taxon>
        <taxon>Crustacea</taxon>
        <taxon>Multicrustacea</taxon>
        <taxon>Malacostraca</taxon>
        <taxon>Eumalacostraca</taxon>
        <taxon>Eucarida</taxon>
        <taxon>Decapoda</taxon>
        <taxon>Pleocyemata</taxon>
        <taxon>Astacidea</taxon>
        <taxon>Nephropoidea</taxon>
        <taxon>Nephropidae</taxon>
        <taxon>Homarus</taxon>
    </lineage>
</organism>
<dbReference type="EMBL" id="JAHLQT010011632">
    <property type="protein sequence ID" value="KAG7171841.1"/>
    <property type="molecule type" value="Genomic_DNA"/>
</dbReference>
<dbReference type="InterPro" id="IPR002110">
    <property type="entry name" value="Ankyrin_rpt"/>
</dbReference>
<feature type="compositionally biased region" description="Acidic residues" evidence="10">
    <location>
        <begin position="208"/>
        <end position="217"/>
    </location>
</feature>
<dbReference type="Proteomes" id="UP000747542">
    <property type="component" value="Unassembled WGS sequence"/>
</dbReference>
<evidence type="ECO:0000256" key="5">
    <source>
        <dbReference type="ARBA" id="ARBA00023043"/>
    </source>
</evidence>
<name>A0A8J5T1V0_HOMAM</name>
<dbReference type="PROSITE" id="PS50002">
    <property type="entry name" value="SH3"/>
    <property type="match status" value="1"/>
</dbReference>
<dbReference type="InterPro" id="IPR036028">
    <property type="entry name" value="SH3-like_dom_sf"/>
</dbReference>
<feature type="repeat" description="ANK" evidence="8">
    <location>
        <begin position="135"/>
        <end position="167"/>
    </location>
</feature>
<keyword evidence="5 8" id="KW-0040">ANK repeat</keyword>
<feature type="region of interest" description="Disordered" evidence="10">
    <location>
        <begin position="181"/>
        <end position="217"/>
    </location>
</feature>
<evidence type="ECO:0000256" key="4">
    <source>
        <dbReference type="ARBA" id="ARBA00022737"/>
    </source>
</evidence>
<keyword evidence="3" id="KW-0963">Cytoplasm</keyword>
<evidence type="ECO:0000256" key="3">
    <source>
        <dbReference type="ARBA" id="ARBA00022490"/>
    </source>
</evidence>
<dbReference type="Pfam" id="PF12796">
    <property type="entry name" value="Ank_2"/>
    <property type="match status" value="1"/>
</dbReference>
<evidence type="ECO:0000256" key="1">
    <source>
        <dbReference type="ARBA" id="ARBA00004496"/>
    </source>
</evidence>
<evidence type="ECO:0000256" key="7">
    <source>
        <dbReference type="ARBA" id="ARBA00040640"/>
    </source>
</evidence>
<dbReference type="AlphaFoldDB" id="A0A8J5T1V0"/>
<proteinExistence type="predicted"/>
<evidence type="ECO:0000256" key="2">
    <source>
        <dbReference type="ARBA" id="ARBA00022443"/>
    </source>
</evidence>
<dbReference type="GO" id="GO:0007165">
    <property type="term" value="P:signal transduction"/>
    <property type="evidence" value="ECO:0007669"/>
    <property type="project" value="TreeGrafter"/>
</dbReference>
<reference evidence="12" key="1">
    <citation type="journal article" date="2021" name="Sci. Adv.">
        <title>The American lobster genome reveals insights on longevity, neural, and immune adaptations.</title>
        <authorList>
            <person name="Polinski J.M."/>
            <person name="Zimin A.V."/>
            <person name="Clark K.F."/>
            <person name="Kohn A.B."/>
            <person name="Sadowski N."/>
            <person name="Timp W."/>
            <person name="Ptitsyn A."/>
            <person name="Khanna P."/>
            <person name="Romanova D.Y."/>
            <person name="Williams P."/>
            <person name="Greenwood S.J."/>
            <person name="Moroz L.L."/>
            <person name="Walt D.R."/>
            <person name="Bodnar A.G."/>
        </authorList>
    </citation>
    <scope>NUCLEOTIDE SEQUENCE</scope>
    <source>
        <strain evidence="12">GMGI-L3</strain>
    </source>
</reference>
<gene>
    <name evidence="12" type="primary">Ostf1-L</name>
    <name evidence="12" type="ORF">Hamer_G000762</name>
</gene>
<feature type="domain" description="SH3" evidence="11">
    <location>
        <begin position="17"/>
        <end position="81"/>
    </location>
</feature>
<keyword evidence="4" id="KW-0677">Repeat</keyword>
<keyword evidence="2 9" id="KW-0728">SH3 domain</keyword>
<dbReference type="InterPro" id="IPR001452">
    <property type="entry name" value="SH3_domain"/>
</dbReference>
<evidence type="ECO:0000256" key="9">
    <source>
        <dbReference type="PROSITE-ProRule" id="PRU00192"/>
    </source>
</evidence>
<comment type="function">
    <text evidence="6">Induces bone resorption, acting probably through a signaling cascade which results in the secretion of factor(s) enhancing osteoclast formation and activity.</text>
</comment>
<dbReference type="SUPFAM" id="SSF48403">
    <property type="entry name" value="Ankyrin repeat"/>
    <property type="match status" value="1"/>
</dbReference>